<dbReference type="InterPro" id="IPR029048">
    <property type="entry name" value="HSP70_C_sf"/>
</dbReference>
<protein>
    <submittedName>
        <fullName evidence="3">Heat shock protein 70 family</fullName>
    </submittedName>
</protein>
<dbReference type="Proteomes" id="UP001370490">
    <property type="component" value="Unassembled WGS sequence"/>
</dbReference>
<dbReference type="SUPFAM" id="SSF100920">
    <property type="entry name" value="Heat shock protein 70kD (HSP70), peptide-binding domain"/>
    <property type="match status" value="1"/>
</dbReference>
<dbReference type="InterPro" id="IPR013126">
    <property type="entry name" value="Hsp_70_fam"/>
</dbReference>
<accession>A0AAN8WBB6</accession>
<dbReference type="Gene3D" id="2.60.34.10">
    <property type="entry name" value="Substrate Binding Domain Of DNAk, Chain A, domain 1"/>
    <property type="match status" value="1"/>
</dbReference>
<dbReference type="GO" id="GO:0005524">
    <property type="term" value="F:ATP binding"/>
    <property type="evidence" value="ECO:0007669"/>
    <property type="project" value="UniProtKB-KW"/>
</dbReference>
<evidence type="ECO:0000256" key="2">
    <source>
        <dbReference type="ARBA" id="ARBA00022840"/>
    </source>
</evidence>
<proteinExistence type="predicted"/>
<keyword evidence="2" id="KW-0067">ATP-binding</keyword>
<keyword evidence="3" id="KW-0346">Stress response</keyword>
<feature type="non-terminal residue" evidence="3">
    <location>
        <position position="1"/>
    </location>
</feature>
<dbReference type="Gene3D" id="1.20.1270.10">
    <property type="match status" value="1"/>
</dbReference>
<dbReference type="EMBL" id="JBAMMX010000004">
    <property type="protein sequence ID" value="KAK6942732.1"/>
    <property type="molecule type" value="Genomic_DNA"/>
</dbReference>
<reference evidence="3 4" key="1">
    <citation type="submission" date="2023-12" db="EMBL/GenBank/DDBJ databases">
        <title>A high-quality genome assembly for Dillenia turbinata (Dilleniales).</title>
        <authorList>
            <person name="Chanderbali A."/>
        </authorList>
    </citation>
    <scope>NUCLEOTIDE SEQUENCE [LARGE SCALE GENOMIC DNA]</scope>
    <source>
        <strain evidence="3">LSX21</strain>
        <tissue evidence="3">Leaf</tissue>
    </source>
</reference>
<evidence type="ECO:0000256" key="1">
    <source>
        <dbReference type="ARBA" id="ARBA00022741"/>
    </source>
</evidence>
<dbReference type="InterPro" id="IPR029047">
    <property type="entry name" value="HSP70_peptide-bd_sf"/>
</dbReference>
<keyword evidence="1" id="KW-0547">Nucleotide-binding</keyword>
<gene>
    <name evidence="3" type="ORF">RJ641_028109</name>
</gene>
<keyword evidence="4" id="KW-1185">Reference proteome</keyword>
<dbReference type="PANTHER" id="PTHR19375">
    <property type="entry name" value="HEAT SHOCK PROTEIN 70KDA"/>
    <property type="match status" value="1"/>
</dbReference>
<sequence>VIRRKSVIPAKKYATCTTSDDNKIIVVFTTNNLYDFQVYQGERSLAKDCHELGTFSSTGIQRSPREVPNSEVTLEIEANGTPRDIERMVRDTEQFAEEDSIARERIDSKYELEAYLYDMKSSCADQAKLTKNV</sequence>
<dbReference type="GO" id="GO:0140662">
    <property type="term" value="F:ATP-dependent protein folding chaperone"/>
    <property type="evidence" value="ECO:0007669"/>
    <property type="project" value="InterPro"/>
</dbReference>
<organism evidence="3 4">
    <name type="scientific">Dillenia turbinata</name>
    <dbReference type="NCBI Taxonomy" id="194707"/>
    <lineage>
        <taxon>Eukaryota</taxon>
        <taxon>Viridiplantae</taxon>
        <taxon>Streptophyta</taxon>
        <taxon>Embryophyta</taxon>
        <taxon>Tracheophyta</taxon>
        <taxon>Spermatophyta</taxon>
        <taxon>Magnoliopsida</taxon>
        <taxon>eudicotyledons</taxon>
        <taxon>Gunneridae</taxon>
        <taxon>Pentapetalae</taxon>
        <taxon>Dilleniales</taxon>
        <taxon>Dilleniaceae</taxon>
        <taxon>Dillenia</taxon>
    </lineage>
</organism>
<dbReference type="Pfam" id="PF00012">
    <property type="entry name" value="HSP70"/>
    <property type="match status" value="2"/>
</dbReference>
<dbReference type="AlphaFoldDB" id="A0AAN8WBB6"/>
<evidence type="ECO:0000313" key="3">
    <source>
        <dbReference type="EMBL" id="KAK6942732.1"/>
    </source>
</evidence>
<comment type="caution">
    <text evidence="3">The sequence shown here is derived from an EMBL/GenBank/DDBJ whole genome shotgun (WGS) entry which is preliminary data.</text>
</comment>
<evidence type="ECO:0000313" key="4">
    <source>
        <dbReference type="Proteomes" id="UP001370490"/>
    </source>
</evidence>
<name>A0AAN8WBB6_9MAGN</name>